<keyword evidence="2" id="KW-1185">Reference proteome</keyword>
<dbReference type="EMBL" id="JABXBU010000003">
    <property type="protein sequence ID" value="KAF8792833.1"/>
    <property type="molecule type" value="Genomic_DNA"/>
</dbReference>
<proteinExistence type="predicted"/>
<organism evidence="1 2">
    <name type="scientific">Argiope bruennichi</name>
    <name type="common">Wasp spider</name>
    <name type="synonym">Aranea bruennichi</name>
    <dbReference type="NCBI Taxonomy" id="94029"/>
    <lineage>
        <taxon>Eukaryota</taxon>
        <taxon>Metazoa</taxon>
        <taxon>Ecdysozoa</taxon>
        <taxon>Arthropoda</taxon>
        <taxon>Chelicerata</taxon>
        <taxon>Arachnida</taxon>
        <taxon>Araneae</taxon>
        <taxon>Araneomorphae</taxon>
        <taxon>Entelegynae</taxon>
        <taxon>Araneoidea</taxon>
        <taxon>Araneidae</taxon>
        <taxon>Argiope</taxon>
    </lineage>
</organism>
<evidence type="ECO:0000313" key="1">
    <source>
        <dbReference type="EMBL" id="KAF8792833.1"/>
    </source>
</evidence>
<gene>
    <name evidence="1" type="ORF">HNY73_004383</name>
</gene>
<accession>A0A8T0FVQ8</accession>
<protein>
    <submittedName>
        <fullName evidence="1">Uncharacterized protein</fullName>
    </submittedName>
</protein>
<dbReference type="AlphaFoldDB" id="A0A8T0FVQ8"/>
<name>A0A8T0FVQ8_ARGBR</name>
<comment type="caution">
    <text evidence="1">The sequence shown here is derived from an EMBL/GenBank/DDBJ whole genome shotgun (WGS) entry which is preliminary data.</text>
</comment>
<reference evidence="1" key="2">
    <citation type="submission" date="2020-06" db="EMBL/GenBank/DDBJ databases">
        <authorList>
            <person name="Sheffer M."/>
        </authorList>
    </citation>
    <scope>NUCLEOTIDE SEQUENCE</scope>
</reference>
<evidence type="ECO:0000313" key="2">
    <source>
        <dbReference type="Proteomes" id="UP000807504"/>
    </source>
</evidence>
<sequence>MHTTRLSIIHTKVRPGPLKRRREQTHELVAHRKAHVSGTSKPLAHSKICTHLVNYANPNGARPFDELLQFAECRDGTNAWRCSRRLNTGGEGLSLVLVGCSNASTVVAGWCVMRSEVREVRASAGTTRLGRENR</sequence>
<dbReference type="Proteomes" id="UP000807504">
    <property type="component" value="Unassembled WGS sequence"/>
</dbReference>
<reference evidence="1" key="1">
    <citation type="journal article" date="2020" name="bioRxiv">
        <title>Chromosome-level reference genome of the European wasp spider Argiope bruennichi: a resource for studies on range expansion and evolutionary adaptation.</title>
        <authorList>
            <person name="Sheffer M.M."/>
            <person name="Hoppe A."/>
            <person name="Krehenwinkel H."/>
            <person name="Uhl G."/>
            <person name="Kuss A.W."/>
            <person name="Jensen L."/>
            <person name="Jensen C."/>
            <person name="Gillespie R.G."/>
            <person name="Hoff K.J."/>
            <person name="Prost S."/>
        </authorList>
    </citation>
    <scope>NUCLEOTIDE SEQUENCE</scope>
</reference>